<comment type="cofactor">
    <cofactor evidence="1">
        <name>Mg(2+)</name>
        <dbReference type="ChEBI" id="CHEBI:18420"/>
    </cofactor>
</comment>
<evidence type="ECO:0000256" key="13">
    <source>
        <dbReference type="HAMAP-Rule" id="MF_01480"/>
    </source>
</evidence>
<comment type="function">
    <text evidence="13">CRISPR (clustered regularly interspaced short palindromic repeat) is an adaptive immune system that provides protection against mobile genetic elements (viruses, transposable elements and conjugative plasmids). CRISPR clusters contain spacers, sequences complementary to antecedent mobile elements, and target invading nucleic acids. CRISPR clusters are transcribed and processed into CRISPR RNA (crRNA). In type II CRISPR systems correct processing of pre-crRNA requires a trans-encoded small RNA (tracrRNA), endogenous ribonuclease 3 (rnc) and this protein. The tracrRNA serves as a guide for ribonuclease 3-aided processing of pre-crRNA. Subsequently Cas9/crRNA/tracrRNA endonucleolytically cleaves linear or circular dsDNA target complementary to the spacer; Cas9 is inactive in the absence of the 2 guide RNAs (gRNA). Cas9 recognizes the protospacer adjacent motif (PAM) in the CRISPR repeat sequences to help distinguish self versus nonself, as targets within the bacterial CRISPR locus do not have PAMs. PAM recognition is also required for catalytic activity.</text>
</comment>
<evidence type="ECO:0000256" key="5">
    <source>
        <dbReference type="ARBA" id="ARBA00022759"/>
    </source>
</evidence>
<organism evidence="15 16">
    <name type="scientific">Periweissella beninensis</name>
    <dbReference type="NCBI Taxonomy" id="504936"/>
    <lineage>
        <taxon>Bacteria</taxon>
        <taxon>Bacillati</taxon>
        <taxon>Bacillota</taxon>
        <taxon>Bacilli</taxon>
        <taxon>Lactobacillales</taxon>
        <taxon>Lactobacillaceae</taxon>
        <taxon>Periweissella</taxon>
    </lineage>
</organism>
<dbReference type="EMBL" id="JAGMVS010000041">
    <property type="protein sequence ID" value="MCM2436908.1"/>
    <property type="molecule type" value="Genomic_DNA"/>
</dbReference>
<keyword evidence="11" id="KW-0464">Manganese</keyword>
<comment type="caution">
    <text evidence="13">Lacks conserved residue(s) required for the propagation of feature annotation.</text>
</comment>
<evidence type="ECO:0000256" key="3">
    <source>
        <dbReference type="ARBA" id="ARBA00022722"/>
    </source>
</evidence>
<comment type="subunit">
    <text evidence="12 13">Monomer. Binds crRNA and tracrRNA.</text>
</comment>
<dbReference type="PROSITE" id="PS51749">
    <property type="entry name" value="HNH_CAS9"/>
    <property type="match status" value="1"/>
</dbReference>
<sequence>MDYNVGLDIGVGSVGWAVIDDNYRLLHKKGKNLLGVHLFDSAETAQERRRYRSTRRRLSRRRWRLNLLNEIFAAKIEQETKDINFFRRLKYSWVHPEDENMHDKWQVGAVFPENAKDREFHQLYPTIYHLRLRLMHDTQKHDLREVYMAIHHIMKYRGNFLLTNNDFNLNAIFDIEKFTNNLRLLNDDYTINDSQKFIAELADATSNRSTRVERAREYLHVDKKIAKEILNALVGLNVNFITIFNKNVEKDEQKAWKFNFNDSDIEEKLSDLSNLVNDDQLTTFIYGLKAAFDGLTLKILLNEQPSLSAAMVASYKVHYDNWHKIKKYRNQSNKRAINQAYKLLLSDKPDDHQKGLKQMLGQLAGCISKEQLDKFENADSTNNFLPRQRTKENGTIPVQLHAAELQAIIEKQGVYYPFLKDVVKDEHDKPQNKLIMLLKFRVPYYVGPMVEGKNNTGRDNDNHWMVRKTRQAITPWNLKKVIDTDQSAKKFINAMISTDTYLLGEPALAKNTLTYQKYNVLQELNNIRLEGKRLDVNLKQEILDELFTTKSHVDVNDLKSFLMFKYGIEKPINGLASGNKFNSNLSSYHYLKKILGEEFVNNSKNQDLLDEIITLQTIFEDKEILARQLRLLKDIPNDKVEQLANKHFTGWGRLSAKLLKTPFIKLNNSSLEKMSILNVMYLTKSNLIEILNDKHYRVQEWIDRANTQQSANQDLTDMIDELSGPRNIKKAIKKSFNILTDIQKAMDGIAPKNIYIEFARDTQPSKRTRSRFNRLKLLFDQEEIKKTFKDISKEFKKENDQTLQNDKLYFYYIQLGMDFYNNKKINIDNLSNYDIDHIIPQAFTKDNSLDNRVLVNRSANNRKSDGNLDQDIINKCQGMWYKMQKLGLISELKLKRLLGEIKLDQQTDHFIARQLVETRQIIKNVANLAKQLFPEKTNVVAIRAEMTSDMRKKLNISKNRDINDYHHAFDALLMATVGVYMDRRGIMQAGKVNDNAGHEFNIYTKQYLKNLRDQAQNNGQRIKPLGFVIDGMFSPDDTKRSNRDSSKVVFDNQVDVNYLKHVMAFKKILLTRPTKIGTGKLYKETQYKNMRNNPKKMTLIAANKNKPTELYGGFSHSTSAYMTLVRVESRKGNKNVLVKIPLNIHNLIKTGQMTLEYYLIQIKQIKDYQRIILPIVKLDQLVENNGERIYLTSSEFRHNAESLWLPIELTNRVKYLLSSEDVDSSEIMELFSALTSQKLQAHMPIFAKPLQRISELGDAFGNLELKEQQLFLTNLIYNLHPNNGFRKFIKNSFKQEPEWPKLQTQDNGNGGQVLADNAMFIYQSPTGIFEKKVKLADLL</sequence>
<dbReference type="InterPro" id="IPR032240">
    <property type="entry name" value="Cas9_REC"/>
</dbReference>
<evidence type="ECO:0000256" key="8">
    <source>
        <dbReference type="ARBA" id="ARBA00022884"/>
    </source>
</evidence>
<keyword evidence="3 13" id="KW-0540">Nuclease</keyword>
<name>A0ABT0VGF5_9LACO</name>
<evidence type="ECO:0000256" key="10">
    <source>
        <dbReference type="ARBA" id="ARBA00023125"/>
    </source>
</evidence>
<dbReference type="HAMAP" id="MF_01480">
    <property type="entry name" value="Cas9"/>
    <property type="match status" value="1"/>
</dbReference>
<dbReference type="Pfam" id="PF16595">
    <property type="entry name" value="Cas9_PI"/>
    <property type="match status" value="1"/>
</dbReference>
<dbReference type="InterPro" id="IPR032239">
    <property type="entry name" value="Cas9-BH"/>
</dbReference>
<keyword evidence="16" id="KW-1185">Reference proteome</keyword>
<gene>
    <name evidence="13 15" type="primary">cas9</name>
    <name evidence="15" type="ORF">KAK10_03040</name>
</gene>
<dbReference type="InterPro" id="IPR003615">
    <property type="entry name" value="HNH_nuc"/>
</dbReference>
<comment type="domain">
    <text evidence="13">Has 2 endonuclease domains. The discontinuous RuvC-like domain cleaves the target DNA noncomplementary to crRNA while the HNH nuclease domain cleaves the target DNA complementary to crRNA.</text>
</comment>
<evidence type="ECO:0000256" key="4">
    <source>
        <dbReference type="ARBA" id="ARBA00022723"/>
    </source>
</evidence>
<dbReference type="Pfam" id="PF22702">
    <property type="entry name" value="Cas9_RuvC"/>
    <property type="match status" value="1"/>
</dbReference>
<evidence type="ECO:0000256" key="9">
    <source>
        <dbReference type="ARBA" id="ARBA00023118"/>
    </source>
</evidence>
<dbReference type="Pfam" id="PF16593">
    <property type="entry name" value="Cas9-BH"/>
    <property type="match status" value="1"/>
</dbReference>
<accession>A0ABT0VGF5</accession>
<keyword evidence="10 13" id="KW-0238">DNA-binding</keyword>
<dbReference type="Gene3D" id="3.30.420.10">
    <property type="entry name" value="Ribonuclease H-like superfamily/Ribonuclease H"/>
    <property type="match status" value="2"/>
</dbReference>
<evidence type="ECO:0000256" key="2">
    <source>
        <dbReference type="ARBA" id="ARBA00005244"/>
    </source>
</evidence>
<keyword evidence="9 13" id="KW-0051">Antiviral defense</keyword>
<dbReference type="InterPro" id="IPR055228">
    <property type="entry name" value="Cas9_RuvC"/>
</dbReference>
<evidence type="ECO:0000256" key="7">
    <source>
        <dbReference type="ARBA" id="ARBA00022842"/>
    </source>
</evidence>
<keyword evidence="4" id="KW-0479">Metal-binding</keyword>
<evidence type="ECO:0000313" key="16">
    <source>
        <dbReference type="Proteomes" id="UP001057481"/>
    </source>
</evidence>
<evidence type="ECO:0000256" key="11">
    <source>
        <dbReference type="ARBA" id="ARBA00023211"/>
    </source>
</evidence>
<dbReference type="InterPro" id="IPR036397">
    <property type="entry name" value="RNaseH_sf"/>
</dbReference>
<evidence type="ECO:0000259" key="14">
    <source>
        <dbReference type="PROSITE" id="PS51749"/>
    </source>
</evidence>
<protein>
    <recommendedName>
        <fullName evidence="13">CRISPR-associated endonuclease Cas9</fullName>
        <ecNumber evidence="13">3.1.-.-</ecNumber>
    </recommendedName>
</protein>
<reference evidence="15" key="1">
    <citation type="submission" date="2021-04" db="EMBL/GenBank/DDBJ databases">
        <title>Taxonomic assessment of Weissella genus.</title>
        <authorList>
            <person name="Fanelli F."/>
            <person name="Chieffi D."/>
            <person name="Dell'Aquila A."/>
            <person name="Gyu-Sung C."/>
            <person name="Franz C.M.A.P."/>
            <person name="Fusco V."/>
        </authorList>
    </citation>
    <scope>NUCLEOTIDE SEQUENCE</scope>
    <source>
        <strain evidence="15">LMG 25373</strain>
    </source>
</reference>
<keyword evidence="7" id="KW-0460">Magnesium</keyword>
<dbReference type="EC" id="3.1.-.-" evidence="13"/>
<feature type="active site" description="For RuvC-like nuclease domain" evidence="13">
    <location>
        <position position="8"/>
    </location>
</feature>
<dbReference type="GO" id="GO:0004519">
    <property type="term" value="F:endonuclease activity"/>
    <property type="evidence" value="ECO:0007669"/>
    <property type="project" value="UniProtKB-KW"/>
</dbReference>
<comment type="similarity">
    <text evidence="13">Belongs to the CRISPR-associated Cas9 family.</text>
</comment>
<dbReference type="InterPro" id="IPR033114">
    <property type="entry name" value="HNH_CAS9"/>
</dbReference>
<comment type="similarity">
    <text evidence="2">Belongs to the CRISPR-associated protein Cas9 family. Subtype II-A subfamily.</text>
</comment>
<dbReference type="InterPro" id="IPR028629">
    <property type="entry name" value="Cas9"/>
</dbReference>
<keyword evidence="8 13" id="KW-0694">RNA-binding</keyword>
<comment type="caution">
    <text evidence="15">The sequence shown here is derived from an EMBL/GenBank/DDBJ whole genome shotgun (WGS) entry which is preliminary data.</text>
</comment>
<evidence type="ECO:0000256" key="12">
    <source>
        <dbReference type="ARBA" id="ARBA00046380"/>
    </source>
</evidence>
<dbReference type="Pfam" id="PF16592">
    <property type="entry name" value="Cas9_REC"/>
    <property type="match status" value="1"/>
</dbReference>
<keyword evidence="6 13" id="KW-0378">Hydrolase</keyword>
<keyword evidence="5 13" id="KW-0255">Endonuclease</keyword>
<dbReference type="InterPro" id="IPR032237">
    <property type="entry name" value="Cas9_PI"/>
</dbReference>
<dbReference type="NCBIfam" id="TIGR01865">
    <property type="entry name" value="cas_Csn1"/>
    <property type="match status" value="1"/>
</dbReference>
<feature type="active site" description="Proton acceptor for HNH nuclease domain" evidence="13">
    <location>
        <position position="837"/>
    </location>
</feature>
<dbReference type="RefSeq" id="WP_205144056.1">
    <property type="nucleotide sequence ID" value="NZ_JAFBDN010000018.1"/>
</dbReference>
<evidence type="ECO:0000256" key="6">
    <source>
        <dbReference type="ARBA" id="ARBA00022801"/>
    </source>
</evidence>
<evidence type="ECO:0000256" key="1">
    <source>
        <dbReference type="ARBA" id="ARBA00001946"/>
    </source>
</evidence>
<dbReference type="Proteomes" id="UP001057481">
    <property type="component" value="Unassembled WGS sequence"/>
</dbReference>
<evidence type="ECO:0000313" key="15">
    <source>
        <dbReference type="EMBL" id="MCM2436908.1"/>
    </source>
</evidence>
<dbReference type="Pfam" id="PF13395">
    <property type="entry name" value="HNH_4"/>
    <property type="match status" value="1"/>
</dbReference>
<proteinExistence type="inferred from homology"/>
<feature type="domain" description="HNH Cas9-type" evidence="14">
    <location>
        <begin position="762"/>
        <end position="915"/>
    </location>
</feature>